<evidence type="ECO:0000313" key="3">
    <source>
        <dbReference type="Proteomes" id="UP001150538"/>
    </source>
</evidence>
<accession>A0A9W8A2R2</accession>
<proteinExistence type="predicted"/>
<comment type="caution">
    <text evidence="2">The sequence shown here is derived from an EMBL/GenBank/DDBJ whole genome shotgun (WGS) entry which is preliminary data.</text>
</comment>
<keyword evidence="1" id="KW-0472">Membrane</keyword>
<reference evidence="2" key="1">
    <citation type="submission" date="2022-07" db="EMBL/GenBank/DDBJ databases">
        <title>Phylogenomic reconstructions and comparative analyses of Kickxellomycotina fungi.</title>
        <authorList>
            <person name="Reynolds N.K."/>
            <person name="Stajich J.E."/>
            <person name="Barry K."/>
            <person name="Grigoriev I.V."/>
            <person name="Crous P."/>
            <person name="Smith M.E."/>
        </authorList>
    </citation>
    <scope>NUCLEOTIDE SEQUENCE</scope>
    <source>
        <strain evidence="2">NBRC 100468</strain>
    </source>
</reference>
<protein>
    <submittedName>
        <fullName evidence="2">Uncharacterized protein</fullName>
    </submittedName>
</protein>
<keyword evidence="1" id="KW-0812">Transmembrane</keyword>
<feature type="non-terminal residue" evidence="2">
    <location>
        <position position="149"/>
    </location>
</feature>
<feature type="transmembrane region" description="Helical" evidence="1">
    <location>
        <begin position="112"/>
        <end position="136"/>
    </location>
</feature>
<evidence type="ECO:0000256" key="1">
    <source>
        <dbReference type="SAM" id="Phobius"/>
    </source>
</evidence>
<dbReference type="Proteomes" id="UP001150538">
    <property type="component" value="Unassembled WGS sequence"/>
</dbReference>
<feature type="transmembrane region" description="Helical" evidence="1">
    <location>
        <begin position="43"/>
        <end position="61"/>
    </location>
</feature>
<evidence type="ECO:0000313" key="2">
    <source>
        <dbReference type="EMBL" id="KAJ1918359.1"/>
    </source>
</evidence>
<organism evidence="2 3">
    <name type="scientific">Mycoemilia scoparia</name>
    <dbReference type="NCBI Taxonomy" id="417184"/>
    <lineage>
        <taxon>Eukaryota</taxon>
        <taxon>Fungi</taxon>
        <taxon>Fungi incertae sedis</taxon>
        <taxon>Zoopagomycota</taxon>
        <taxon>Kickxellomycotina</taxon>
        <taxon>Kickxellomycetes</taxon>
        <taxon>Kickxellales</taxon>
        <taxon>Kickxellaceae</taxon>
        <taxon>Mycoemilia</taxon>
    </lineage>
</organism>
<feature type="transmembrane region" description="Helical" evidence="1">
    <location>
        <begin position="73"/>
        <end position="92"/>
    </location>
</feature>
<sequence>MYELPRLAEMLQHQTGVLKNGMVYRVVYLKEHPITAIVHRFDLSVLCLSAVAVLITISVILHPEIKNRLSVRLSACMAIANLIEVIGELIIGYKANTSMPESTLRFLLWTRIFGLTAFVFAAASVALHIHISFILGKREISQKICRWCE</sequence>
<keyword evidence="3" id="KW-1185">Reference proteome</keyword>
<keyword evidence="1" id="KW-1133">Transmembrane helix</keyword>
<gene>
    <name evidence="2" type="ORF">H4219_002640</name>
</gene>
<dbReference type="AlphaFoldDB" id="A0A9W8A2R2"/>
<name>A0A9W8A2R2_9FUNG</name>
<dbReference type="EMBL" id="JANBPU010000047">
    <property type="protein sequence ID" value="KAJ1918359.1"/>
    <property type="molecule type" value="Genomic_DNA"/>
</dbReference>